<comment type="subcellular location">
    <subcellularLocation>
        <location evidence="1">Cell membrane</location>
        <topology evidence="1">Multi-pass membrane protein</topology>
    </subcellularLocation>
</comment>
<evidence type="ECO:0000259" key="10">
    <source>
        <dbReference type="PROSITE" id="PS50893"/>
    </source>
</evidence>
<dbReference type="GO" id="GO:0016887">
    <property type="term" value="F:ATP hydrolysis activity"/>
    <property type="evidence" value="ECO:0007669"/>
    <property type="project" value="InterPro"/>
</dbReference>
<protein>
    <submittedName>
        <fullName evidence="12">Vitamin B12 transport ATP-binding protein BacA</fullName>
    </submittedName>
</protein>
<dbReference type="CDD" id="cd03223">
    <property type="entry name" value="ABCD_peroxisomal_ALDP"/>
    <property type="match status" value="1"/>
</dbReference>
<reference evidence="12 13" key="1">
    <citation type="submission" date="2020-04" db="EMBL/GenBank/DDBJ databases">
        <authorList>
            <person name="De Canck E."/>
        </authorList>
    </citation>
    <scope>NUCLEOTIDE SEQUENCE [LARGE SCALE GENOMIC DNA]</scope>
    <source>
        <strain evidence="12 13">LMG 3458</strain>
    </source>
</reference>
<keyword evidence="8 9" id="KW-0472">Membrane</keyword>
<dbReference type="InterPro" id="IPR003439">
    <property type="entry name" value="ABC_transporter-like_ATP-bd"/>
</dbReference>
<dbReference type="InterPro" id="IPR036640">
    <property type="entry name" value="ABC1_TM_sf"/>
</dbReference>
<evidence type="ECO:0000313" key="13">
    <source>
        <dbReference type="Proteomes" id="UP000494111"/>
    </source>
</evidence>
<dbReference type="PROSITE" id="PS50893">
    <property type="entry name" value="ABC_TRANSPORTER_2"/>
    <property type="match status" value="1"/>
</dbReference>
<accession>A0A6S7ALF7</accession>
<sequence>MDLNWQQQLWESALWLARACGITAIALVAVSLALSRWTDWGRKFWRLAWPYLTPRRSWRPLLTLAALLFLAMFSVRMTVLFSYWYNGFYSALQALDPTAFWRFLGIFSVLASVHVVRTLIDSYAGQAFDIHWRVWLNDRLTGDWLGARAYYRSHFVGEPVDNPDQRIEQDISMFVTGSRSLAIGALSAMVSLVAFTGILWNLSGPLGVAGVEIPRAMVFMVYLYVIVATLFAFKIGRPLILLNFLSERLTANFRYALLRLRENAENVAFYQGEAVERATLWTRFSAYIANLWARVYRGLKFDGFNLAVSQVAVVFPFLLQAQRFFSGAIKLGDVMQTAQAFGQVQDSLSFFRTSYDSFAQYRATLNRLAGFLDANAAARELPAIEPQPLPDGLQITGLDVSRPDGQALLRQLNLSLHPGQSLLIKGPSGSGKTTLLRALAGLWPYAQGSVKRPLGAAALFLSQRPYLPLGALRDAVAYPGHAQPGDDTRLAAALRQVNLGHLAGRLDEAADWSRILSIGEQQRVAFARVLFNRPAIVFLDEATSATDEGLEHMLYSLLRQELPDCMLVSVGHRSTLDPFHTHRLALDGEGGWTMGAMGDVMPAPQRAAA</sequence>
<dbReference type="Gene3D" id="3.40.50.300">
    <property type="entry name" value="P-loop containing nucleotide triphosphate hydrolases"/>
    <property type="match status" value="1"/>
</dbReference>
<dbReference type="SMART" id="SM00382">
    <property type="entry name" value="AAA"/>
    <property type="match status" value="1"/>
</dbReference>
<evidence type="ECO:0000256" key="3">
    <source>
        <dbReference type="ARBA" id="ARBA00022475"/>
    </source>
</evidence>
<dbReference type="Proteomes" id="UP000494111">
    <property type="component" value="Unassembled WGS sequence"/>
</dbReference>
<dbReference type="PANTHER" id="PTHR11384:SF59">
    <property type="entry name" value="LYSOSOMAL COBALAMIN TRANSPORTER ABCD4"/>
    <property type="match status" value="1"/>
</dbReference>
<feature type="transmembrane region" description="Helical" evidence="9">
    <location>
        <begin position="12"/>
        <end position="34"/>
    </location>
</feature>
<proteinExistence type="predicted"/>
<dbReference type="Pfam" id="PF06472">
    <property type="entry name" value="ABC_membrane_2"/>
    <property type="match status" value="1"/>
</dbReference>
<dbReference type="InterPro" id="IPR027417">
    <property type="entry name" value="P-loop_NTPase"/>
</dbReference>
<feature type="transmembrane region" description="Helical" evidence="9">
    <location>
        <begin position="213"/>
        <end position="233"/>
    </location>
</feature>
<dbReference type="PROSITE" id="PS50929">
    <property type="entry name" value="ABC_TM1F"/>
    <property type="match status" value="1"/>
</dbReference>
<keyword evidence="5" id="KW-0547">Nucleotide-binding</keyword>
<dbReference type="GO" id="GO:0005886">
    <property type="term" value="C:plasma membrane"/>
    <property type="evidence" value="ECO:0007669"/>
    <property type="project" value="UniProtKB-SubCell"/>
</dbReference>
<dbReference type="AlphaFoldDB" id="A0A6S7ALF7"/>
<evidence type="ECO:0000256" key="9">
    <source>
        <dbReference type="SAM" id="Phobius"/>
    </source>
</evidence>
<evidence type="ECO:0000256" key="8">
    <source>
        <dbReference type="ARBA" id="ARBA00023136"/>
    </source>
</evidence>
<name>A0A6S7ALF7_9BURK</name>
<evidence type="ECO:0000256" key="5">
    <source>
        <dbReference type="ARBA" id="ARBA00022741"/>
    </source>
</evidence>
<evidence type="ECO:0000256" key="2">
    <source>
        <dbReference type="ARBA" id="ARBA00022448"/>
    </source>
</evidence>
<dbReference type="RefSeq" id="WP_175195660.1">
    <property type="nucleotide sequence ID" value="NZ_CADIJO010000029.1"/>
</dbReference>
<dbReference type="SUPFAM" id="SSF90123">
    <property type="entry name" value="ABC transporter transmembrane region"/>
    <property type="match status" value="1"/>
</dbReference>
<feature type="transmembrane region" description="Helical" evidence="9">
    <location>
        <begin position="100"/>
        <end position="120"/>
    </location>
</feature>
<dbReference type="InterPro" id="IPR011527">
    <property type="entry name" value="ABC1_TM_dom"/>
</dbReference>
<dbReference type="Pfam" id="PF00005">
    <property type="entry name" value="ABC_tran"/>
    <property type="match status" value="1"/>
</dbReference>
<gene>
    <name evidence="12" type="primary">bacA</name>
    <name evidence="12" type="ORF">LMG3458_05451</name>
</gene>
<evidence type="ECO:0000259" key="11">
    <source>
        <dbReference type="PROSITE" id="PS50929"/>
    </source>
</evidence>
<organism evidence="12 13">
    <name type="scientific">Achromobacter deleyi</name>
    <dbReference type="NCBI Taxonomy" id="1353891"/>
    <lineage>
        <taxon>Bacteria</taxon>
        <taxon>Pseudomonadati</taxon>
        <taxon>Pseudomonadota</taxon>
        <taxon>Betaproteobacteria</taxon>
        <taxon>Burkholderiales</taxon>
        <taxon>Alcaligenaceae</taxon>
        <taxon>Achromobacter</taxon>
    </lineage>
</organism>
<feature type="domain" description="ABC transporter" evidence="10">
    <location>
        <begin position="393"/>
        <end position="609"/>
    </location>
</feature>
<dbReference type="InterPro" id="IPR003593">
    <property type="entry name" value="AAA+_ATPase"/>
</dbReference>
<dbReference type="EMBL" id="CADIJO010000029">
    <property type="protein sequence ID" value="CAB3737676.1"/>
    <property type="molecule type" value="Genomic_DNA"/>
</dbReference>
<keyword evidence="7 9" id="KW-1133">Transmembrane helix</keyword>
<evidence type="ECO:0000256" key="1">
    <source>
        <dbReference type="ARBA" id="ARBA00004651"/>
    </source>
</evidence>
<feature type="domain" description="ABC transmembrane type-1" evidence="11">
    <location>
        <begin position="61"/>
        <end position="360"/>
    </location>
</feature>
<dbReference type="Gene3D" id="1.20.1560.10">
    <property type="entry name" value="ABC transporter type 1, transmembrane domain"/>
    <property type="match status" value="1"/>
</dbReference>
<evidence type="ECO:0000256" key="6">
    <source>
        <dbReference type="ARBA" id="ARBA00022840"/>
    </source>
</evidence>
<dbReference type="InterPro" id="IPR050835">
    <property type="entry name" value="ABC_transporter_sub-D"/>
</dbReference>
<keyword evidence="4 9" id="KW-0812">Transmembrane</keyword>
<keyword evidence="6 12" id="KW-0067">ATP-binding</keyword>
<dbReference type="GO" id="GO:0140359">
    <property type="term" value="F:ABC-type transporter activity"/>
    <property type="evidence" value="ECO:0007669"/>
    <property type="project" value="InterPro"/>
</dbReference>
<feature type="transmembrane region" description="Helical" evidence="9">
    <location>
        <begin position="181"/>
        <end position="201"/>
    </location>
</feature>
<evidence type="ECO:0000256" key="4">
    <source>
        <dbReference type="ARBA" id="ARBA00022692"/>
    </source>
</evidence>
<feature type="transmembrane region" description="Helical" evidence="9">
    <location>
        <begin position="61"/>
        <end position="85"/>
    </location>
</feature>
<dbReference type="PANTHER" id="PTHR11384">
    <property type="entry name" value="ATP-BINDING CASSETTE, SUB-FAMILY D MEMBER"/>
    <property type="match status" value="1"/>
</dbReference>
<keyword evidence="2" id="KW-0813">Transport</keyword>
<dbReference type="SUPFAM" id="SSF52540">
    <property type="entry name" value="P-loop containing nucleoside triphosphate hydrolases"/>
    <property type="match status" value="1"/>
</dbReference>
<evidence type="ECO:0000256" key="7">
    <source>
        <dbReference type="ARBA" id="ARBA00022989"/>
    </source>
</evidence>
<keyword evidence="3" id="KW-1003">Cell membrane</keyword>
<dbReference type="GO" id="GO:0005524">
    <property type="term" value="F:ATP binding"/>
    <property type="evidence" value="ECO:0007669"/>
    <property type="project" value="UniProtKB-KW"/>
</dbReference>
<evidence type="ECO:0000313" key="12">
    <source>
        <dbReference type="EMBL" id="CAB3737676.1"/>
    </source>
</evidence>